<dbReference type="Proteomes" id="UP000799118">
    <property type="component" value="Unassembled WGS sequence"/>
</dbReference>
<dbReference type="OrthoDB" id="2889888at2759"/>
<dbReference type="EMBL" id="ML769973">
    <property type="protein sequence ID" value="KAE9385537.1"/>
    <property type="molecule type" value="Genomic_DNA"/>
</dbReference>
<evidence type="ECO:0000313" key="2">
    <source>
        <dbReference type="EMBL" id="KAE9385537.1"/>
    </source>
</evidence>
<proteinExistence type="predicted"/>
<organism evidence="2 3">
    <name type="scientific">Gymnopus androsaceus JB14</name>
    <dbReference type="NCBI Taxonomy" id="1447944"/>
    <lineage>
        <taxon>Eukaryota</taxon>
        <taxon>Fungi</taxon>
        <taxon>Dikarya</taxon>
        <taxon>Basidiomycota</taxon>
        <taxon>Agaricomycotina</taxon>
        <taxon>Agaricomycetes</taxon>
        <taxon>Agaricomycetidae</taxon>
        <taxon>Agaricales</taxon>
        <taxon>Marasmiineae</taxon>
        <taxon>Omphalotaceae</taxon>
        <taxon>Gymnopus</taxon>
    </lineage>
</organism>
<protein>
    <submittedName>
        <fullName evidence="2">Uncharacterized protein</fullName>
    </submittedName>
</protein>
<feature type="region of interest" description="Disordered" evidence="1">
    <location>
        <begin position="352"/>
        <end position="375"/>
    </location>
</feature>
<evidence type="ECO:0000256" key="1">
    <source>
        <dbReference type="SAM" id="MobiDB-lite"/>
    </source>
</evidence>
<reference evidence="2" key="1">
    <citation type="journal article" date="2019" name="Environ. Microbiol.">
        <title>Fungal ecological strategies reflected in gene transcription - a case study of two litter decomposers.</title>
        <authorList>
            <person name="Barbi F."/>
            <person name="Kohler A."/>
            <person name="Barry K."/>
            <person name="Baskaran P."/>
            <person name="Daum C."/>
            <person name="Fauchery L."/>
            <person name="Ihrmark K."/>
            <person name="Kuo A."/>
            <person name="LaButti K."/>
            <person name="Lipzen A."/>
            <person name="Morin E."/>
            <person name="Grigoriev I.V."/>
            <person name="Henrissat B."/>
            <person name="Lindahl B."/>
            <person name="Martin F."/>
        </authorList>
    </citation>
    <scope>NUCLEOTIDE SEQUENCE</scope>
    <source>
        <strain evidence="2">JB14</strain>
    </source>
</reference>
<dbReference type="InterPro" id="IPR027796">
    <property type="entry name" value="OTT_1508_deam-like"/>
</dbReference>
<dbReference type="Pfam" id="PF14441">
    <property type="entry name" value="OTT_1508_deam"/>
    <property type="match status" value="1"/>
</dbReference>
<dbReference type="AlphaFoldDB" id="A0A6A4GJK1"/>
<sequence>MSMSEIPPAPLTDSLRSDIILLSSYLCGQQAVSSVPRPDDRDAELYNHVSTLLTTENSCNPKASNVNAVVGKTNINSVEFLVFAENARLCEDGETGARNLRTQLKTAERIKAAVEWDSGRSEPMGERVDVVADKMRGKELLEKWAEDKDSFAFDSHLKDLFNVITSLGNEASLFTIQCFIYWRAYRKVAWRVLEISTHWGTSPFGLIKQCLHQSNLLCKEVDIQLPTQFHQKLQETLELKNHSIPNTNSGDLSIVKYPVNSDNAESWLSIIYKQWLELEVHLLVDKKATETTQAKKDTRKDVSKAEAIHAIVNAMIKLRSLQLVLDHLLSVEGLHKVLADAEAKQYSLRNSTTLPADKADENNVAESEDSEDHDELNLTQKEVDSTQLYPSYATSRLMSAFKNVLGWQYATTYVYAKASHFRGTLKLSRFYYPHGLEPAVFHPKTVTDVLENKLKLESSIPYNTTRILSTTLNAKVHAEAALMSWITTLDEKESACSIEWPIGVSKKSCRLCWELSSCLKQENGLVFQLPGTHSTFYPWIPPPGISDIILLKLRHVLLNACQSFKATHSRQSSTSSAKDHPLVIDSNNSSWGKAEIPIST</sequence>
<keyword evidence="3" id="KW-1185">Reference proteome</keyword>
<evidence type="ECO:0000313" key="3">
    <source>
        <dbReference type="Proteomes" id="UP000799118"/>
    </source>
</evidence>
<gene>
    <name evidence="2" type="ORF">BT96DRAFT_949774</name>
</gene>
<name>A0A6A4GJK1_9AGAR</name>
<accession>A0A6A4GJK1</accession>